<dbReference type="Pfam" id="PF00571">
    <property type="entry name" value="CBS"/>
    <property type="match status" value="1"/>
</dbReference>
<evidence type="ECO:0000256" key="17">
    <source>
        <dbReference type="PROSITE-ProRule" id="PRU00703"/>
    </source>
</evidence>
<feature type="transmembrane region" description="Helical" evidence="14">
    <location>
        <begin position="48"/>
        <end position="67"/>
    </location>
</feature>
<evidence type="ECO:0000256" key="7">
    <source>
        <dbReference type="ARBA" id="ARBA00022737"/>
    </source>
</evidence>
<evidence type="ECO:0000256" key="13">
    <source>
        <dbReference type="ARBA" id="ARBA00023136"/>
    </source>
</evidence>
<dbReference type="PIRSF" id="PIRSF006404">
    <property type="entry name" value="UCP006404_Pept_M50_CBS"/>
    <property type="match status" value="1"/>
</dbReference>
<evidence type="ECO:0000256" key="15">
    <source>
        <dbReference type="PIRSR" id="PIRSR006404-1"/>
    </source>
</evidence>
<feature type="active site" evidence="15">
    <location>
        <position position="69"/>
    </location>
</feature>
<evidence type="ECO:0000313" key="20">
    <source>
        <dbReference type="Proteomes" id="UP000585272"/>
    </source>
</evidence>
<keyword evidence="11 14" id="KW-0482">Metalloprotease</keyword>
<feature type="transmembrane region" description="Helical" evidence="14">
    <location>
        <begin position="110"/>
        <end position="138"/>
    </location>
</feature>
<evidence type="ECO:0000256" key="1">
    <source>
        <dbReference type="ARBA" id="ARBA00004651"/>
    </source>
</evidence>
<dbReference type="Proteomes" id="UP000585272">
    <property type="component" value="Unassembled WGS sequence"/>
</dbReference>
<keyword evidence="6 14" id="KW-0479">Metal-binding</keyword>
<dbReference type="CDD" id="cd06164">
    <property type="entry name" value="S2P-M50_SpoIVFB_CBS"/>
    <property type="match status" value="1"/>
</dbReference>
<evidence type="ECO:0000256" key="10">
    <source>
        <dbReference type="ARBA" id="ARBA00022989"/>
    </source>
</evidence>
<evidence type="ECO:0000256" key="14">
    <source>
        <dbReference type="PIRNR" id="PIRNR006404"/>
    </source>
</evidence>
<dbReference type="PANTHER" id="PTHR39188:SF3">
    <property type="entry name" value="STAGE IV SPORULATION PROTEIN FB"/>
    <property type="match status" value="1"/>
</dbReference>
<comment type="similarity">
    <text evidence="2 14">Belongs to the peptidase M50B family.</text>
</comment>
<evidence type="ECO:0000256" key="11">
    <source>
        <dbReference type="ARBA" id="ARBA00023049"/>
    </source>
</evidence>
<keyword evidence="9 14" id="KW-0862">Zinc</keyword>
<keyword evidence="4 14" id="KW-0645">Protease</keyword>
<feature type="transmembrane region" description="Helical" evidence="14">
    <location>
        <begin position="158"/>
        <end position="181"/>
    </location>
</feature>
<dbReference type="EMBL" id="JACHNU010000001">
    <property type="protein sequence ID" value="MBB4661694.1"/>
    <property type="molecule type" value="Genomic_DNA"/>
</dbReference>
<feature type="transmembrane region" description="Helical" evidence="14">
    <location>
        <begin position="202"/>
        <end position="223"/>
    </location>
</feature>
<dbReference type="InterPro" id="IPR000644">
    <property type="entry name" value="CBS_dom"/>
</dbReference>
<feature type="binding site" evidence="16">
    <location>
        <position position="72"/>
    </location>
    <ligand>
        <name>Zn(2+)</name>
        <dbReference type="ChEBI" id="CHEBI:29105"/>
        <note>catalytic</note>
    </ligand>
</feature>
<evidence type="ECO:0000256" key="2">
    <source>
        <dbReference type="ARBA" id="ARBA00007931"/>
    </source>
</evidence>
<comment type="cofactor">
    <cofactor evidence="14 16">
        <name>Zn(2+)</name>
        <dbReference type="ChEBI" id="CHEBI:29105"/>
    </cofactor>
    <text evidence="14 16">Binds 1 zinc ion per subunit.</text>
</comment>
<gene>
    <name evidence="19" type="ORF">BDZ31_001267</name>
</gene>
<organism evidence="19 20">
    <name type="scientific">Conexibacter arvalis</name>
    <dbReference type="NCBI Taxonomy" id="912552"/>
    <lineage>
        <taxon>Bacteria</taxon>
        <taxon>Bacillati</taxon>
        <taxon>Actinomycetota</taxon>
        <taxon>Thermoleophilia</taxon>
        <taxon>Solirubrobacterales</taxon>
        <taxon>Conexibacteraceae</taxon>
        <taxon>Conexibacter</taxon>
    </lineage>
</organism>
<accession>A0A840IC71</accession>
<sequence length="391" mass="42469">MFGRSGSIQLARLFGIRVGVDFSWFVVLFIVIFWLSDEFQRSLGGTQTEAYVTAVVSALLLFGSVIVHELGHALTARRHGIEVSGITLSPLGGFAMMSRESRTPREELEVAGAGPLATAAILVLCVLVGMAVYGPGAFVDAATLRSGLDDTTPVSLTLGWLFTMNAIVLVFNLIPAFPLDGGRIARGLVWKLTGDRERGSRAAARLGQGFGIVLMGLGLWALIDFDPFIGIWCLLVGFMISGSARALLAQTVFTERLEDVRVADIMDEQPVSVPEALSADRALDEFFLRYRWPWFPVVDGAGRFVGVLREEGARDAIESGRPVIPVAELMERDERDAWQIDEDRSLRELLEADGLRTLGAIMAVDRAGVLRGVVTVGRLRRAVQAAVATRP</sequence>
<dbReference type="GO" id="GO:0005886">
    <property type="term" value="C:plasma membrane"/>
    <property type="evidence" value="ECO:0007669"/>
    <property type="project" value="UniProtKB-SubCell"/>
</dbReference>
<dbReference type="InterPro" id="IPR046342">
    <property type="entry name" value="CBS_dom_sf"/>
</dbReference>
<evidence type="ECO:0000256" key="8">
    <source>
        <dbReference type="ARBA" id="ARBA00022801"/>
    </source>
</evidence>
<dbReference type="RefSeq" id="WP_183340078.1">
    <property type="nucleotide sequence ID" value="NZ_JACHNU010000001.1"/>
</dbReference>
<keyword evidence="3 14" id="KW-1003">Cell membrane</keyword>
<comment type="subcellular location">
    <subcellularLocation>
        <location evidence="1 14">Cell membrane</location>
        <topology evidence="1 14">Multi-pass membrane protein</topology>
    </subcellularLocation>
</comment>
<keyword evidence="5 14" id="KW-0812">Transmembrane</keyword>
<evidence type="ECO:0000256" key="16">
    <source>
        <dbReference type="PIRSR" id="PIRSR006404-2"/>
    </source>
</evidence>
<evidence type="ECO:0000256" key="6">
    <source>
        <dbReference type="ARBA" id="ARBA00022723"/>
    </source>
</evidence>
<protein>
    <recommendedName>
        <fullName evidence="14">Zinc metalloprotease</fullName>
    </recommendedName>
</protein>
<keyword evidence="10 14" id="KW-1133">Transmembrane helix</keyword>
<dbReference type="GO" id="GO:0008237">
    <property type="term" value="F:metallopeptidase activity"/>
    <property type="evidence" value="ECO:0007669"/>
    <property type="project" value="UniProtKB-UniRule"/>
</dbReference>
<dbReference type="GO" id="GO:0046872">
    <property type="term" value="F:metal ion binding"/>
    <property type="evidence" value="ECO:0007669"/>
    <property type="project" value="UniProtKB-UniRule"/>
</dbReference>
<keyword evidence="13 14" id="KW-0472">Membrane</keyword>
<dbReference type="InterPro" id="IPR016483">
    <property type="entry name" value="UCP006404_Pept_M50_CBS"/>
</dbReference>
<keyword evidence="20" id="KW-1185">Reference proteome</keyword>
<feature type="transmembrane region" description="Helical" evidence="14">
    <location>
        <begin position="229"/>
        <end position="248"/>
    </location>
</feature>
<dbReference type="InterPro" id="IPR008915">
    <property type="entry name" value="Peptidase_M50"/>
</dbReference>
<dbReference type="PANTHER" id="PTHR39188">
    <property type="entry name" value="MEMBRANE-ASSOCIATED ZINC METALLOPROTEASE M50B"/>
    <property type="match status" value="1"/>
</dbReference>
<keyword evidence="12 17" id="KW-0129">CBS domain</keyword>
<feature type="binding site" evidence="16">
    <location>
        <position position="68"/>
    </location>
    <ligand>
        <name>Zn(2+)</name>
        <dbReference type="ChEBI" id="CHEBI:29105"/>
        <note>catalytic</note>
    </ligand>
</feature>
<evidence type="ECO:0000256" key="3">
    <source>
        <dbReference type="ARBA" id="ARBA00022475"/>
    </source>
</evidence>
<dbReference type="GO" id="GO:0006508">
    <property type="term" value="P:proteolysis"/>
    <property type="evidence" value="ECO:0007669"/>
    <property type="project" value="UniProtKB-KW"/>
</dbReference>
<dbReference type="PROSITE" id="PS51371">
    <property type="entry name" value="CBS"/>
    <property type="match status" value="1"/>
</dbReference>
<keyword evidence="8 14" id="KW-0378">Hydrolase</keyword>
<feature type="binding site" evidence="16">
    <location>
        <position position="180"/>
    </location>
    <ligand>
        <name>Zn(2+)</name>
        <dbReference type="ChEBI" id="CHEBI:29105"/>
        <note>catalytic</note>
    </ligand>
</feature>
<comment type="caution">
    <text evidence="19">The sequence shown here is derived from an EMBL/GenBank/DDBJ whole genome shotgun (WGS) entry which is preliminary data.</text>
</comment>
<evidence type="ECO:0000256" key="9">
    <source>
        <dbReference type="ARBA" id="ARBA00022833"/>
    </source>
</evidence>
<evidence type="ECO:0000259" key="18">
    <source>
        <dbReference type="PROSITE" id="PS51371"/>
    </source>
</evidence>
<keyword evidence="7" id="KW-0677">Repeat</keyword>
<evidence type="ECO:0000256" key="4">
    <source>
        <dbReference type="ARBA" id="ARBA00022670"/>
    </source>
</evidence>
<dbReference type="Gene3D" id="3.10.580.10">
    <property type="entry name" value="CBS-domain"/>
    <property type="match status" value="1"/>
</dbReference>
<feature type="transmembrane region" description="Helical" evidence="14">
    <location>
        <begin position="14"/>
        <end position="36"/>
    </location>
</feature>
<dbReference type="Pfam" id="PF02163">
    <property type="entry name" value="Peptidase_M50"/>
    <property type="match status" value="1"/>
</dbReference>
<evidence type="ECO:0000256" key="5">
    <source>
        <dbReference type="ARBA" id="ARBA00022692"/>
    </source>
</evidence>
<reference evidence="19 20" key="1">
    <citation type="submission" date="2020-08" db="EMBL/GenBank/DDBJ databases">
        <title>Genomic Encyclopedia of Archaeal and Bacterial Type Strains, Phase II (KMG-II): from individual species to whole genera.</title>
        <authorList>
            <person name="Goeker M."/>
        </authorList>
    </citation>
    <scope>NUCLEOTIDE SEQUENCE [LARGE SCALE GENOMIC DNA]</scope>
    <source>
        <strain evidence="19 20">DSM 23288</strain>
    </source>
</reference>
<evidence type="ECO:0000256" key="12">
    <source>
        <dbReference type="ARBA" id="ARBA00023122"/>
    </source>
</evidence>
<dbReference type="AlphaFoldDB" id="A0A840IC71"/>
<dbReference type="SUPFAM" id="SSF54631">
    <property type="entry name" value="CBS-domain pair"/>
    <property type="match status" value="1"/>
</dbReference>
<name>A0A840IC71_9ACTN</name>
<proteinExistence type="inferred from homology"/>
<evidence type="ECO:0000313" key="19">
    <source>
        <dbReference type="EMBL" id="MBB4661694.1"/>
    </source>
</evidence>
<feature type="domain" description="CBS" evidence="18">
    <location>
        <begin position="266"/>
        <end position="323"/>
    </location>
</feature>